<keyword evidence="1" id="KW-0472">Membrane</keyword>
<gene>
    <name evidence="2" type="ordered locus">VSAL_I0453</name>
</gene>
<dbReference type="AlphaFoldDB" id="B6EM57"/>
<keyword evidence="1" id="KW-0812">Transmembrane</keyword>
<feature type="transmembrane region" description="Helical" evidence="1">
    <location>
        <begin position="124"/>
        <end position="143"/>
    </location>
</feature>
<feature type="transmembrane region" description="Helical" evidence="1">
    <location>
        <begin position="7"/>
        <end position="27"/>
    </location>
</feature>
<organism evidence="2 3">
    <name type="scientific">Aliivibrio salmonicida (strain LFI1238)</name>
    <name type="common">Vibrio salmonicida (strain LFI1238)</name>
    <dbReference type="NCBI Taxonomy" id="316275"/>
    <lineage>
        <taxon>Bacteria</taxon>
        <taxon>Pseudomonadati</taxon>
        <taxon>Pseudomonadota</taxon>
        <taxon>Gammaproteobacteria</taxon>
        <taxon>Vibrionales</taxon>
        <taxon>Vibrionaceae</taxon>
        <taxon>Aliivibrio</taxon>
    </lineage>
</organism>
<keyword evidence="1" id="KW-1133">Transmembrane helix</keyword>
<feature type="transmembrane region" description="Helical" evidence="1">
    <location>
        <begin position="33"/>
        <end position="52"/>
    </location>
</feature>
<feature type="transmembrane region" description="Helical" evidence="1">
    <location>
        <begin position="64"/>
        <end position="83"/>
    </location>
</feature>
<reference evidence="2 3" key="1">
    <citation type="journal article" date="2008" name="BMC Genomics">
        <title>The genome sequence of the fish pathogen Aliivibrio salmonicida strain LFI1238 shows extensive evidence of gene decay.</title>
        <authorList>
            <person name="Hjerde E."/>
            <person name="Lorentzen M.S."/>
            <person name="Holden M.T."/>
            <person name="Seeger K."/>
            <person name="Paulsen S."/>
            <person name="Bason N."/>
            <person name="Churcher C."/>
            <person name="Harris D."/>
            <person name="Norbertczak H."/>
            <person name="Quail M.A."/>
            <person name="Sanders S."/>
            <person name="Thurston S."/>
            <person name="Parkhill J."/>
            <person name="Willassen N.P."/>
            <person name="Thomson N.R."/>
        </authorList>
    </citation>
    <scope>NUCLEOTIDE SEQUENCE [LARGE SCALE GENOMIC DNA]</scope>
    <source>
        <strain evidence="2 3">LFI1238</strain>
    </source>
</reference>
<proteinExistence type="predicted"/>
<dbReference type="EMBL" id="FM178379">
    <property type="protein sequence ID" value="CAQ78138.1"/>
    <property type="molecule type" value="Genomic_DNA"/>
</dbReference>
<dbReference type="Proteomes" id="UP000001730">
    <property type="component" value="Chromosome 1"/>
</dbReference>
<evidence type="ECO:0000313" key="3">
    <source>
        <dbReference type="Proteomes" id="UP000001730"/>
    </source>
</evidence>
<accession>B6EM57</accession>
<feature type="transmembrane region" description="Helical" evidence="1">
    <location>
        <begin position="428"/>
        <end position="448"/>
    </location>
</feature>
<evidence type="ECO:0000256" key="1">
    <source>
        <dbReference type="SAM" id="Phobius"/>
    </source>
</evidence>
<feature type="transmembrane region" description="Helical" evidence="1">
    <location>
        <begin position="219"/>
        <end position="238"/>
    </location>
</feature>
<evidence type="ECO:0000313" key="2">
    <source>
        <dbReference type="EMBL" id="CAQ78138.1"/>
    </source>
</evidence>
<feature type="transmembrane region" description="Helical" evidence="1">
    <location>
        <begin position="250"/>
        <end position="271"/>
    </location>
</feature>
<sequence>MMPLNTGFFLQIYAVISLVLCGLTQYFTGISAILWLPFLLAFTMTGLLFLQNRYTPLDLDHKEIIILVLFIGFFVQAVLSTFLQNGITTTIVGLKNELALSLILFCLLLRFCRESQIYRVTKTLYWIFYAQFPVILFQIFVILPKRVAAHGEYEKWDSVVGTFGGDPMGGGNTAAMGLFCLLIMLLKLSEYKHGLCSIKSTILHIGAAFTLCILGEVKFVILLSPILLAYVWLAPSYIKGMKSYDIKIILAIIGGMLLLMSIAILLLSLSYSSAFGSDPSKGPLDIFIGSLEYIFDPNYIMPTGELGRMTTIFFWLDNNDFYGLPNALFGYGLNTTNHGSSVSPGFLNVLFNVILDTTALSVLLWELGIIGTLFFISMTLYILRVCKPTPLFNRDDVTQEDIRLMSYPPAFNAFAIACLLSLPYSQILMLVPMLQFIFYLSLGSNLVIRKSLITAAANHD</sequence>
<feature type="transmembrane region" description="Helical" evidence="1">
    <location>
        <begin position="362"/>
        <end position="383"/>
    </location>
</feature>
<dbReference type="eggNOG" id="ENOG502Z8SK">
    <property type="taxonomic scope" value="Bacteria"/>
</dbReference>
<name>B6EM57_ALISL</name>
<feature type="transmembrane region" description="Helical" evidence="1">
    <location>
        <begin position="89"/>
        <end position="112"/>
    </location>
</feature>
<dbReference type="HOGENOM" id="CLU_594140_0_0_6"/>
<keyword evidence="3" id="KW-1185">Reference proteome</keyword>
<feature type="transmembrane region" description="Helical" evidence="1">
    <location>
        <begin position="169"/>
        <end position="188"/>
    </location>
</feature>
<dbReference type="KEGG" id="vsa:VSAL_I0453"/>
<protein>
    <submittedName>
        <fullName evidence="2">Membrane protein</fullName>
    </submittedName>
</protein>